<accession>A0A2S3W5J8</accession>
<feature type="transmembrane region" description="Helical" evidence="7">
    <location>
        <begin position="212"/>
        <end position="233"/>
    </location>
</feature>
<dbReference type="PANTHER" id="PTHR33508">
    <property type="entry name" value="UPF0056 MEMBRANE PROTEIN YHCE"/>
    <property type="match status" value="1"/>
</dbReference>
<dbReference type="InterPro" id="IPR002771">
    <property type="entry name" value="Multi_antbiot-R_MarC"/>
</dbReference>
<keyword evidence="6 7" id="KW-0472">Membrane</keyword>
<keyword evidence="4 7" id="KW-0812">Transmembrane</keyword>
<protein>
    <recommendedName>
        <fullName evidence="7">UPF0056 membrane protein</fullName>
    </recommendedName>
</protein>
<feature type="transmembrane region" description="Helical" evidence="7">
    <location>
        <begin position="171"/>
        <end position="191"/>
    </location>
</feature>
<gene>
    <name evidence="8" type="ORF">KMAL_03740</name>
</gene>
<keyword evidence="3" id="KW-1003">Cell membrane</keyword>
<feature type="transmembrane region" description="Helical" evidence="7">
    <location>
        <begin position="56"/>
        <end position="78"/>
    </location>
</feature>
<sequence length="245" mass="25434">MAVSHDVLTHLSVPIGLTSASGAFLMAFPALFSIVNPLGAALIFAQVTAGRSRAECLALARTVAFYSAMLMIASIWMGGTILSFFGITIDALRIAGGLVVAVRAWALLQAPETEEARKQAQASQGGLSATRTNGMELAFFPLTMPFTVGPGTIAVAIALSSEGSAGVSTVMFYGILSAAALAVACIIWIAYAYAEQLMKLLGTTGTRIVSRLVALILLSIGVQILISGVQGVVMSMARNVVQLTH</sequence>
<comment type="caution">
    <text evidence="8">The sequence shown here is derived from an EMBL/GenBank/DDBJ whole genome shotgun (WGS) entry which is preliminary data.</text>
</comment>
<evidence type="ECO:0000256" key="7">
    <source>
        <dbReference type="RuleBase" id="RU362048"/>
    </source>
</evidence>
<reference evidence="8 9" key="1">
    <citation type="submission" date="2018-01" db="EMBL/GenBank/DDBJ databases">
        <title>Draft Genome Sequence of Komagataeibacter maltaceti LMG 1529, a Vinegar Producing Acetic Acid Bacterium Isolated from Malt Vinegar Brewery Acetifiers.</title>
        <authorList>
            <person name="Zhang Q."/>
            <person name="Hollensteiner J."/>
            <person name="Poehlein A."/>
            <person name="Daniel R."/>
        </authorList>
    </citation>
    <scope>NUCLEOTIDE SEQUENCE [LARGE SCALE GENOMIC DNA]</scope>
    <source>
        <strain evidence="8 9">LMG 1529</strain>
    </source>
</reference>
<dbReference type="Proteomes" id="UP000237344">
    <property type="component" value="Unassembled WGS sequence"/>
</dbReference>
<dbReference type="EMBL" id="POTC01000002">
    <property type="protein sequence ID" value="POF64107.1"/>
    <property type="molecule type" value="Genomic_DNA"/>
</dbReference>
<keyword evidence="9" id="KW-1185">Reference proteome</keyword>
<dbReference type="Pfam" id="PF01914">
    <property type="entry name" value="MarC"/>
    <property type="match status" value="1"/>
</dbReference>
<proteinExistence type="inferred from homology"/>
<evidence type="ECO:0000313" key="8">
    <source>
        <dbReference type="EMBL" id="POF64107.1"/>
    </source>
</evidence>
<evidence type="ECO:0000256" key="5">
    <source>
        <dbReference type="ARBA" id="ARBA00022989"/>
    </source>
</evidence>
<dbReference type="PANTHER" id="PTHR33508:SF1">
    <property type="entry name" value="UPF0056 MEMBRANE PROTEIN YHCE"/>
    <property type="match status" value="1"/>
</dbReference>
<evidence type="ECO:0000313" key="9">
    <source>
        <dbReference type="Proteomes" id="UP000237344"/>
    </source>
</evidence>
<name>A0A2S3W5J8_9PROT</name>
<evidence type="ECO:0000256" key="6">
    <source>
        <dbReference type="ARBA" id="ARBA00023136"/>
    </source>
</evidence>
<feature type="transmembrane region" description="Helical" evidence="7">
    <location>
        <begin position="20"/>
        <end position="44"/>
    </location>
</feature>
<keyword evidence="5 7" id="KW-1133">Transmembrane helix</keyword>
<evidence type="ECO:0000256" key="1">
    <source>
        <dbReference type="ARBA" id="ARBA00004651"/>
    </source>
</evidence>
<dbReference type="NCBIfam" id="TIGR00427">
    <property type="entry name" value="NAAT family transporter"/>
    <property type="match status" value="1"/>
</dbReference>
<feature type="transmembrane region" description="Helical" evidence="7">
    <location>
        <begin position="137"/>
        <end position="159"/>
    </location>
</feature>
<dbReference type="AlphaFoldDB" id="A0A2S3W5J8"/>
<evidence type="ECO:0000256" key="4">
    <source>
        <dbReference type="ARBA" id="ARBA00022692"/>
    </source>
</evidence>
<organism evidence="8 9">
    <name type="scientific">Novacetimonas maltaceti</name>
    <dbReference type="NCBI Taxonomy" id="1203393"/>
    <lineage>
        <taxon>Bacteria</taxon>
        <taxon>Pseudomonadati</taxon>
        <taxon>Pseudomonadota</taxon>
        <taxon>Alphaproteobacteria</taxon>
        <taxon>Acetobacterales</taxon>
        <taxon>Acetobacteraceae</taxon>
        <taxon>Novacetimonas</taxon>
    </lineage>
</organism>
<dbReference type="GO" id="GO:0005886">
    <property type="term" value="C:plasma membrane"/>
    <property type="evidence" value="ECO:0007669"/>
    <property type="project" value="UniProtKB-SubCell"/>
</dbReference>
<evidence type="ECO:0000256" key="3">
    <source>
        <dbReference type="ARBA" id="ARBA00022475"/>
    </source>
</evidence>
<comment type="subcellular location">
    <subcellularLocation>
        <location evidence="1 7">Cell membrane</location>
        <topology evidence="1 7">Multi-pass membrane protein</topology>
    </subcellularLocation>
</comment>
<feature type="transmembrane region" description="Helical" evidence="7">
    <location>
        <begin position="84"/>
        <end position="108"/>
    </location>
</feature>
<comment type="similarity">
    <text evidence="2 7">Belongs to the UPF0056 (MarC) family.</text>
</comment>
<evidence type="ECO:0000256" key="2">
    <source>
        <dbReference type="ARBA" id="ARBA00009784"/>
    </source>
</evidence>